<sequence>MSKSKDPSASSLGARGPRAHGAREYMYTLVDTKERLDSALETLRSVSKEGPNLAVDGHGFEYSRKGKLCLIAIATRDHVFLFDIIKLGELVFDRGLREILEDPTREKLMFDCREDSDILWHKHHVKLDGVLDIQLLQVMHNRGKNNPISSPVSRKRTRKQTVEETCERMEKEKIRKIRKEERKSQER</sequence>
<evidence type="ECO:0000313" key="3">
    <source>
        <dbReference type="Proteomes" id="UP000085678"/>
    </source>
</evidence>
<feature type="region of interest" description="Disordered" evidence="1">
    <location>
        <begin position="142"/>
        <end position="187"/>
    </location>
</feature>
<dbReference type="GO" id="GO:1990923">
    <property type="term" value="C:PET complex"/>
    <property type="evidence" value="ECO:0007669"/>
    <property type="project" value="TreeGrafter"/>
</dbReference>
<gene>
    <name evidence="4" type="primary">LOC106167702</name>
</gene>
<dbReference type="FunCoup" id="A0A1S3IWR7">
    <property type="interactions" value="3"/>
</dbReference>
<dbReference type="GO" id="GO:0008408">
    <property type="term" value="F:3'-5' exonuclease activity"/>
    <property type="evidence" value="ECO:0007669"/>
    <property type="project" value="InterPro"/>
</dbReference>
<dbReference type="AlphaFoldDB" id="A0A1S3IWR7"/>
<organism evidence="3 4">
    <name type="scientific">Lingula anatina</name>
    <name type="common">Brachiopod</name>
    <name type="synonym">Lingula unguis</name>
    <dbReference type="NCBI Taxonomy" id="7574"/>
    <lineage>
        <taxon>Eukaryota</taxon>
        <taxon>Metazoa</taxon>
        <taxon>Spiralia</taxon>
        <taxon>Lophotrochozoa</taxon>
        <taxon>Brachiopoda</taxon>
        <taxon>Linguliformea</taxon>
        <taxon>Lingulata</taxon>
        <taxon>Lingulida</taxon>
        <taxon>Linguloidea</taxon>
        <taxon>Lingulidae</taxon>
        <taxon>Lingula</taxon>
    </lineage>
</organism>
<dbReference type="RefSeq" id="XP_013401994.1">
    <property type="nucleotide sequence ID" value="XM_013546540.1"/>
</dbReference>
<name>A0A1S3IWR7_LINAN</name>
<feature type="domain" description="3'-5' exonuclease" evidence="2">
    <location>
        <begin position="28"/>
        <end position="137"/>
    </location>
</feature>
<dbReference type="OrthoDB" id="26838at2759"/>
<accession>A0A1S3IWR7</accession>
<dbReference type="STRING" id="7574.A0A1S3IWR7"/>
<dbReference type="PANTHER" id="PTHR46628">
    <property type="entry name" value="PIRNA BIOGENESIS PROTEIN EXD1"/>
    <property type="match status" value="1"/>
</dbReference>
<dbReference type="InterPro" id="IPR036397">
    <property type="entry name" value="RNaseH_sf"/>
</dbReference>
<proteinExistence type="predicted"/>
<protein>
    <submittedName>
        <fullName evidence="4">PiRNA biogenesis protein EXD1-like</fullName>
    </submittedName>
</protein>
<dbReference type="GO" id="GO:0003676">
    <property type="term" value="F:nucleic acid binding"/>
    <property type="evidence" value="ECO:0007669"/>
    <property type="project" value="InterPro"/>
</dbReference>
<dbReference type="SUPFAM" id="SSF53098">
    <property type="entry name" value="Ribonuclease H-like"/>
    <property type="match status" value="1"/>
</dbReference>
<dbReference type="InterPro" id="IPR002562">
    <property type="entry name" value="3'-5'_exonuclease_dom"/>
</dbReference>
<dbReference type="Pfam" id="PF01612">
    <property type="entry name" value="DNA_pol_A_exo1"/>
    <property type="match status" value="1"/>
</dbReference>
<dbReference type="Gene3D" id="3.30.420.10">
    <property type="entry name" value="Ribonuclease H-like superfamily/Ribonuclease H"/>
    <property type="match status" value="1"/>
</dbReference>
<dbReference type="Proteomes" id="UP000085678">
    <property type="component" value="Unplaced"/>
</dbReference>
<keyword evidence="3" id="KW-1185">Reference proteome</keyword>
<evidence type="ECO:0000259" key="2">
    <source>
        <dbReference type="Pfam" id="PF01612"/>
    </source>
</evidence>
<dbReference type="GO" id="GO:0034587">
    <property type="term" value="P:piRNA processing"/>
    <property type="evidence" value="ECO:0007669"/>
    <property type="project" value="TreeGrafter"/>
</dbReference>
<dbReference type="InterPro" id="IPR012337">
    <property type="entry name" value="RNaseH-like_sf"/>
</dbReference>
<evidence type="ECO:0000313" key="4">
    <source>
        <dbReference type="RefSeq" id="XP_013401994.1"/>
    </source>
</evidence>
<dbReference type="KEGG" id="lak:106167702"/>
<dbReference type="InParanoid" id="A0A1S3IWR7"/>
<dbReference type="GeneID" id="106167702"/>
<feature type="compositionally biased region" description="Basic and acidic residues" evidence="1">
    <location>
        <begin position="160"/>
        <end position="187"/>
    </location>
</feature>
<reference evidence="4" key="1">
    <citation type="submission" date="2025-08" db="UniProtKB">
        <authorList>
            <consortium name="RefSeq"/>
        </authorList>
    </citation>
    <scope>IDENTIFICATION</scope>
    <source>
        <tissue evidence="4">Gonads</tissue>
    </source>
</reference>
<dbReference type="PANTHER" id="PTHR46628:SF1">
    <property type="entry name" value="PIRNA BIOGENESIS PROTEIN EXD1"/>
    <property type="match status" value="1"/>
</dbReference>
<dbReference type="InterPro" id="IPR052144">
    <property type="entry name" value="piRNA_biogenesis_EXD1"/>
</dbReference>
<evidence type="ECO:0000256" key="1">
    <source>
        <dbReference type="SAM" id="MobiDB-lite"/>
    </source>
</evidence>